<name>N0CYI5_STRMI</name>
<proteinExistence type="predicted"/>
<dbReference type="PATRIC" id="fig|1303692.3.peg.3729"/>
<dbReference type="AlphaFoldDB" id="N0CYI5"/>
<organism evidence="1 2">
    <name type="scientific">Streptomyces microflavus DSM 40593</name>
    <dbReference type="NCBI Taxonomy" id="1303692"/>
    <lineage>
        <taxon>Bacteria</taxon>
        <taxon>Bacillati</taxon>
        <taxon>Actinomycetota</taxon>
        <taxon>Actinomycetes</taxon>
        <taxon>Kitasatosporales</taxon>
        <taxon>Streptomycetaceae</taxon>
        <taxon>Streptomyces</taxon>
    </lineage>
</organism>
<dbReference type="eggNOG" id="ENOG5031NKI">
    <property type="taxonomic scope" value="Bacteria"/>
</dbReference>
<dbReference type="Proteomes" id="UP000013304">
    <property type="component" value="Chromosome"/>
</dbReference>
<dbReference type="EMBL" id="CP005080">
    <property type="protein sequence ID" value="AGK78633.1"/>
    <property type="molecule type" value="Genomic_DNA"/>
</dbReference>
<dbReference type="KEGG" id="sfi:SFUL_3715"/>
<evidence type="ECO:0000313" key="2">
    <source>
        <dbReference type="Proteomes" id="UP000013304"/>
    </source>
</evidence>
<sequence>MGALMFGRSVLMDQTVKHIARHYGEDDRGNEAWIEADPVEVEHCSVQPLDSVEYLTAAADRTVSRWQFFGPPGMGLAHTDLIEADGTKYEVDGKPSVARSVSAFLTHTTAILKEYTG</sequence>
<dbReference type="HOGENOM" id="CLU_171156_0_0_11"/>
<protein>
    <submittedName>
        <fullName evidence="1">Uncharacterized protein</fullName>
    </submittedName>
</protein>
<reference evidence="1 2" key="1">
    <citation type="submission" date="2013-04" db="EMBL/GenBank/DDBJ databases">
        <title>Complete genome sequence of Streptomyces fulvissimus.</title>
        <authorList>
            <person name="Myronovskyi M."/>
            <person name="Tokovenko B."/>
            <person name="Manderscheid N."/>
            <person name="Petzke L."/>
            <person name="Luzhetskyy A."/>
        </authorList>
    </citation>
    <scope>NUCLEOTIDE SEQUENCE [LARGE SCALE GENOMIC DNA]</scope>
    <source>
        <strain evidence="1 2">DSM 40593</strain>
    </source>
</reference>
<evidence type="ECO:0000313" key="1">
    <source>
        <dbReference type="EMBL" id="AGK78633.1"/>
    </source>
</evidence>
<accession>N0CYI5</accession>
<gene>
    <name evidence="1" type="ORF">SFUL_3715</name>
</gene>